<dbReference type="EC" id="2.3.1.82" evidence="2"/>
<accession>A0A1Z4JSZ7</accession>
<evidence type="ECO:0000256" key="1">
    <source>
        <dbReference type="ARBA" id="ARBA00011738"/>
    </source>
</evidence>
<dbReference type="CDD" id="cd04301">
    <property type="entry name" value="NAT_SF"/>
    <property type="match status" value="1"/>
</dbReference>
<dbReference type="PROSITE" id="PS51186">
    <property type="entry name" value="GNAT"/>
    <property type="match status" value="1"/>
</dbReference>
<geneLocation type="plasmid" evidence="10">
    <name>plasmid2</name>
</geneLocation>
<evidence type="ECO:0000256" key="3">
    <source>
        <dbReference type="ARBA" id="ARBA00017677"/>
    </source>
</evidence>
<evidence type="ECO:0000256" key="4">
    <source>
        <dbReference type="ARBA" id="ARBA00022679"/>
    </source>
</evidence>
<name>A0A1Z4JSZ7_LEPBY</name>
<sequence length="167" mass="18396">MKKDSAMLSLSIVEVAQADFQEWLDLALELWTDYSVEEMQASLNEILHSPRQSAVLVKTETGSAIAFMNLSLRSDYVPGATQSPVAFVEGIYVKPDYQKQGVGKALIQYAEQWAQAHGCVELASDALLENTTSHAFHRQVGFQEVERLVAFIKPIAPTNDAGAIKQP</sequence>
<evidence type="ECO:0000256" key="8">
    <source>
        <dbReference type="ARBA" id="ARBA00048923"/>
    </source>
</evidence>
<dbReference type="InterPro" id="IPR016181">
    <property type="entry name" value="Acyl_CoA_acyltransferase"/>
</dbReference>
<dbReference type="InterPro" id="IPR024170">
    <property type="entry name" value="Aminoglycoside_N6-AcTrfrase"/>
</dbReference>
<dbReference type="GO" id="GO:0046677">
    <property type="term" value="P:response to antibiotic"/>
    <property type="evidence" value="ECO:0007669"/>
    <property type="project" value="UniProtKB-KW"/>
</dbReference>
<dbReference type="PIRSF" id="PIRSF000452">
    <property type="entry name" value="6-N-acetyltransf"/>
    <property type="match status" value="1"/>
</dbReference>
<keyword evidence="4 10" id="KW-0808">Transferase</keyword>
<evidence type="ECO:0000256" key="6">
    <source>
        <dbReference type="ARBA" id="ARBA00023315"/>
    </source>
</evidence>
<reference evidence="10 11" key="1">
    <citation type="submission" date="2017-06" db="EMBL/GenBank/DDBJ databases">
        <title>Genome sequencing of cyanobaciteial culture collection at National Institute for Environmental Studies (NIES).</title>
        <authorList>
            <person name="Hirose Y."/>
            <person name="Shimura Y."/>
            <person name="Fujisawa T."/>
            <person name="Nakamura Y."/>
            <person name="Kawachi M."/>
        </authorList>
    </citation>
    <scope>NUCLEOTIDE SEQUENCE [LARGE SCALE GENOMIC DNA]</scope>
    <source>
        <strain evidence="10 11">NIES-2135</strain>
        <plasmid evidence="11">Plasmid Plasmid2 dna</plasmid>
    </source>
</reference>
<protein>
    <recommendedName>
        <fullName evidence="3">Aminoglycoside N(6')-acetyltransferase type 1</fullName>
        <ecNumber evidence="2">2.3.1.82</ecNumber>
    </recommendedName>
    <alternativeName>
        <fullName evidence="7">Aminoglycoside resistance protein</fullName>
    </alternativeName>
</protein>
<proteinExistence type="predicted"/>
<evidence type="ECO:0000256" key="5">
    <source>
        <dbReference type="ARBA" id="ARBA00023251"/>
    </source>
</evidence>
<feature type="domain" description="N-acetyltransferase" evidence="9">
    <location>
        <begin position="10"/>
        <end position="160"/>
    </location>
</feature>
<evidence type="ECO:0000256" key="7">
    <source>
        <dbReference type="ARBA" id="ARBA00029660"/>
    </source>
</evidence>
<keyword evidence="6" id="KW-0012">Acyltransferase</keyword>
<dbReference type="Proteomes" id="UP000217895">
    <property type="component" value="Plasmid Plasmid2 dna"/>
</dbReference>
<dbReference type="Gene3D" id="3.40.630.30">
    <property type="match status" value="1"/>
</dbReference>
<evidence type="ECO:0000313" key="10">
    <source>
        <dbReference type="EMBL" id="BAY59842.1"/>
    </source>
</evidence>
<comment type="catalytic activity">
    <reaction evidence="8">
        <text>kanamycin B + acetyl-CoA = N(6')-acetylkanamycin B + CoA + H(+)</text>
        <dbReference type="Rhea" id="RHEA:16449"/>
        <dbReference type="ChEBI" id="CHEBI:15378"/>
        <dbReference type="ChEBI" id="CHEBI:57287"/>
        <dbReference type="ChEBI" id="CHEBI:57288"/>
        <dbReference type="ChEBI" id="CHEBI:58390"/>
        <dbReference type="ChEBI" id="CHEBI:58549"/>
        <dbReference type="EC" id="2.3.1.82"/>
    </reaction>
</comment>
<keyword evidence="5" id="KW-0046">Antibiotic resistance</keyword>
<dbReference type="PANTHER" id="PTHR43877">
    <property type="entry name" value="AMINOALKYLPHOSPHONATE N-ACETYLTRANSFERASE-RELATED-RELATED"/>
    <property type="match status" value="1"/>
</dbReference>
<keyword evidence="11" id="KW-1185">Reference proteome</keyword>
<evidence type="ECO:0000259" key="9">
    <source>
        <dbReference type="PROSITE" id="PS51186"/>
    </source>
</evidence>
<gene>
    <name evidence="10" type="ORF">NIES2135_67190</name>
</gene>
<evidence type="ECO:0000313" key="11">
    <source>
        <dbReference type="Proteomes" id="UP000217895"/>
    </source>
</evidence>
<dbReference type="AlphaFoldDB" id="A0A1Z4JSZ7"/>
<dbReference type="SUPFAM" id="SSF55729">
    <property type="entry name" value="Acyl-CoA N-acyltransferases (Nat)"/>
    <property type="match status" value="1"/>
</dbReference>
<keyword evidence="10" id="KW-0614">Plasmid</keyword>
<evidence type="ECO:0000256" key="2">
    <source>
        <dbReference type="ARBA" id="ARBA00012888"/>
    </source>
</evidence>
<dbReference type="InterPro" id="IPR000182">
    <property type="entry name" value="GNAT_dom"/>
</dbReference>
<organism evidence="10 11">
    <name type="scientific">Leptolyngbya boryana NIES-2135</name>
    <dbReference type="NCBI Taxonomy" id="1973484"/>
    <lineage>
        <taxon>Bacteria</taxon>
        <taxon>Bacillati</taxon>
        <taxon>Cyanobacteriota</taxon>
        <taxon>Cyanophyceae</taxon>
        <taxon>Leptolyngbyales</taxon>
        <taxon>Leptolyngbyaceae</taxon>
        <taxon>Leptolyngbya group</taxon>
        <taxon>Leptolyngbya</taxon>
    </lineage>
</organism>
<dbReference type="GO" id="GO:0047663">
    <property type="term" value="F:aminoglycoside 6'-N-acetyltransferase activity"/>
    <property type="evidence" value="ECO:0007669"/>
    <property type="project" value="UniProtKB-EC"/>
</dbReference>
<dbReference type="Pfam" id="PF00583">
    <property type="entry name" value="Acetyltransf_1"/>
    <property type="match status" value="1"/>
</dbReference>
<comment type="subunit">
    <text evidence="1">Homodimer.</text>
</comment>
<dbReference type="EMBL" id="AP018205">
    <property type="protein sequence ID" value="BAY59842.1"/>
    <property type="molecule type" value="Genomic_DNA"/>
</dbReference>
<dbReference type="InterPro" id="IPR050832">
    <property type="entry name" value="Bact_Acetyltransf"/>
</dbReference>
<dbReference type="NCBIfam" id="NF043067">
    <property type="entry name" value="AAC_6p_group_E"/>
    <property type="match status" value="1"/>
</dbReference>